<evidence type="ECO:0000313" key="1">
    <source>
        <dbReference type="EMBL" id="UPQ80286.1"/>
    </source>
</evidence>
<organism evidence="1 2">
    <name type="scientific">Flavobacterium azooxidireducens</name>
    <dbReference type="NCBI Taxonomy" id="1871076"/>
    <lineage>
        <taxon>Bacteria</taxon>
        <taxon>Pseudomonadati</taxon>
        <taxon>Bacteroidota</taxon>
        <taxon>Flavobacteriia</taxon>
        <taxon>Flavobacteriales</taxon>
        <taxon>Flavobacteriaceae</taxon>
        <taxon>Flavobacterium</taxon>
    </lineage>
</organism>
<proteinExistence type="predicted"/>
<sequence>MKFLSFFLLFFNLVFSQHENELNKVDSVFVIFSESDKQKIYTKILEKDSNELNKIMYMFYFSDGKNCSFRFYKQFNYDPDGNEILKTYKLNKSFLRKNKHKIITYEEINEKGFINFIDFLRERKVYIIDLGEAKGRHLIARGVIFGFVAEE</sequence>
<evidence type="ECO:0000313" key="2">
    <source>
        <dbReference type="Proteomes" id="UP000830583"/>
    </source>
</evidence>
<accession>A0ABY4KHI5</accession>
<keyword evidence="2" id="KW-1185">Reference proteome</keyword>
<dbReference type="EMBL" id="CP096205">
    <property type="protein sequence ID" value="UPQ80286.1"/>
    <property type="molecule type" value="Genomic_DNA"/>
</dbReference>
<name>A0ABY4KHI5_9FLAO</name>
<protein>
    <submittedName>
        <fullName evidence="1">Uncharacterized protein</fullName>
    </submittedName>
</protein>
<dbReference type="RefSeq" id="WP_248436106.1">
    <property type="nucleotide sequence ID" value="NZ_CP096205.1"/>
</dbReference>
<dbReference type="Proteomes" id="UP000830583">
    <property type="component" value="Chromosome"/>
</dbReference>
<gene>
    <name evidence="1" type="ORF">M0M57_05475</name>
</gene>
<reference evidence="1" key="1">
    <citation type="submission" date="2022-04" db="EMBL/GenBank/DDBJ databases">
        <title>Consumption of N2O by Flavobacterium azooxidireducens sp. nov. isolated from Decomposing Leaf Litter of Phragmites australis (Cav.).</title>
        <authorList>
            <person name="Behrendt U."/>
            <person name="Spanner T."/>
            <person name="Augustin J."/>
            <person name="Horn M.A."/>
            <person name="Kolb S."/>
            <person name="Ulrich A."/>
        </authorList>
    </citation>
    <scope>NUCLEOTIDE SEQUENCE</scope>
    <source>
        <strain evidence="1">IGB 4-14</strain>
    </source>
</reference>